<sequence length="310" mass="32185">MRAALLVPLLASLALRVAAPWVSRRLPPPTAATLLAVTALLTALSLGFTLSVAGLLTVARIPIVAAAAQWSIGVVASGDPVPVGVGLLSGAVVIVLVYAAARSALHHCRDLVAAATTCRRLHGSASGLVVREDDVADAYALPGFTGRIVVSTGMLRALPAPERKVLLAHEEAHLRHHHHLYVAAANLAAAANPLLRPVSGAVAFSVERWADEAAASEVDDRRLAARALARAGLARLNSLTRARETGSALAAVDSSIGERTRALLAPPRPASRRVVAVILLLAMASVGASALVAHDTEHRFELAHIRTSTE</sequence>
<proteinExistence type="inferred from homology"/>
<dbReference type="OrthoDB" id="9785340at2"/>
<feature type="domain" description="Peptidase M48" evidence="8">
    <location>
        <begin position="129"/>
        <end position="245"/>
    </location>
</feature>
<keyword evidence="1 6" id="KW-0645">Protease</keyword>
<gene>
    <name evidence="9" type="ORF">FB474_0279</name>
</gene>
<comment type="cofactor">
    <cofactor evidence="6">
        <name>Zn(2+)</name>
        <dbReference type="ChEBI" id="CHEBI:29105"/>
    </cofactor>
    <text evidence="6">Binds 1 zinc ion per subunit.</text>
</comment>
<feature type="transmembrane region" description="Helical" evidence="7">
    <location>
        <begin position="83"/>
        <end position="101"/>
    </location>
</feature>
<evidence type="ECO:0000256" key="1">
    <source>
        <dbReference type="ARBA" id="ARBA00022670"/>
    </source>
</evidence>
<feature type="transmembrane region" description="Helical" evidence="7">
    <location>
        <begin position="34"/>
        <end position="56"/>
    </location>
</feature>
<evidence type="ECO:0000256" key="6">
    <source>
        <dbReference type="RuleBase" id="RU003983"/>
    </source>
</evidence>
<dbReference type="PANTHER" id="PTHR34978:SF3">
    <property type="entry name" value="SLR0241 PROTEIN"/>
    <property type="match status" value="1"/>
</dbReference>
<dbReference type="GO" id="GO:0006508">
    <property type="term" value="P:proteolysis"/>
    <property type="evidence" value="ECO:0007669"/>
    <property type="project" value="UniProtKB-KW"/>
</dbReference>
<keyword evidence="4 6" id="KW-0862">Zinc</keyword>
<keyword evidence="7" id="KW-0472">Membrane</keyword>
<evidence type="ECO:0000256" key="5">
    <source>
        <dbReference type="ARBA" id="ARBA00023049"/>
    </source>
</evidence>
<dbReference type="InterPro" id="IPR001915">
    <property type="entry name" value="Peptidase_M48"/>
</dbReference>
<evidence type="ECO:0000256" key="7">
    <source>
        <dbReference type="SAM" id="Phobius"/>
    </source>
</evidence>
<evidence type="ECO:0000259" key="8">
    <source>
        <dbReference type="Pfam" id="PF01435"/>
    </source>
</evidence>
<keyword evidence="5 6" id="KW-0482">Metalloprotease</keyword>
<organism evidence="9 10">
    <name type="scientific">Oryzihumus leptocrescens</name>
    <dbReference type="NCBI Taxonomy" id="297536"/>
    <lineage>
        <taxon>Bacteria</taxon>
        <taxon>Bacillati</taxon>
        <taxon>Actinomycetota</taxon>
        <taxon>Actinomycetes</taxon>
        <taxon>Micrococcales</taxon>
        <taxon>Intrasporangiaceae</taxon>
        <taxon>Oryzihumus</taxon>
    </lineage>
</organism>
<dbReference type="InterPro" id="IPR052173">
    <property type="entry name" value="Beta-lactam_resp_regulator"/>
</dbReference>
<dbReference type="RefSeq" id="WP_141787016.1">
    <property type="nucleotide sequence ID" value="NZ_BAAAKX010000003.1"/>
</dbReference>
<dbReference type="PANTHER" id="PTHR34978">
    <property type="entry name" value="POSSIBLE SENSOR-TRANSDUCER PROTEIN BLAR"/>
    <property type="match status" value="1"/>
</dbReference>
<evidence type="ECO:0000256" key="4">
    <source>
        <dbReference type="ARBA" id="ARBA00022833"/>
    </source>
</evidence>
<comment type="similarity">
    <text evidence="6">Belongs to the peptidase M48 family.</text>
</comment>
<keyword evidence="3 6" id="KW-0378">Hydrolase</keyword>
<comment type="caution">
    <text evidence="9">The sequence shown here is derived from an EMBL/GenBank/DDBJ whole genome shotgun (WGS) entry which is preliminary data.</text>
</comment>
<dbReference type="GO" id="GO:0004222">
    <property type="term" value="F:metalloendopeptidase activity"/>
    <property type="evidence" value="ECO:0007669"/>
    <property type="project" value="InterPro"/>
</dbReference>
<dbReference type="EMBL" id="VFOQ01000001">
    <property type="protein sequence ID" value="TQL58936.1"/>
    <property type="molecule type" value="Genomic_DNA"/>
</dbReference>
<feature type="transmembrane region" description="Helical" evidence="7">
    <location>
        <begin position="274"/>
        <end position="293"/>
    </location>
</feature>
<evidence type="ECO:0000256" key="2">
    <source>
        <dbReference type="ARBA" id="ARBA00022723"/>
    </source>
</evidence>
<dbReference type="Gene3D" id="3.30.2010.10">
    <property type="entry name" value="Metalloproteases ('zincins'), catalytic domain"/>
    <property type="match status" value="1"/>
</dbReference>
<keyword evidence="7" id="KW-1133">Transmembrane helix</keyword>
<name>A0A542ZF08_9MICO</name>
<keyword evidence="10" id="KW-1185">Reference proteome</keyword>
<evidence type="ECO:0000313" key="10">
    <source>
        <dbReference type="Proteomes" id="UP000319514"/>
    </source>
</evidence>
<evidence type="ECO:0000313" key="9">
    <source>
        <dbReference type="EMBL" id="TQL58936.1"/>
    </source>
</evidence>
<keyword evidence="2" id="KW-0479">Metal-binding</keyword>
<reference evidence="9 10" key="1">
    <citation type="submission" date="2019-06" db="EMBL/GenBank/DDBJ databases">
        <title>Sequencing the genomes of 1000 actinobacteria strains.</title>
        <authorList>
            <person name="Klenk H.-P."/>
        </authorList>
    </citation>
    <scope>NUCLEOTIDE SEQUENCE [LARGE SCALE GENOMIC DNA]</scope>
    <source>
        <strain evidence="9 10">DSM 18082</strain>
    </source>
</reference>
<protein>
    <submittedName>
        <fullName evidence="9">Peptidase M48-like protein</fullName>
    </submittedName>
</protein>
<dbReference type="Pfam" id="PF01435">
    <property type="entry name" value="Peptidase_M48"/>
    <property type="match status" value="1"/>
</dbReference>
<keyword evidence="7" id="KW-0812">Transmembrane</keyword>
<accession>A0A542ZF08</accession>
<dbReference type="Proteomes" id="UP000319514">
    <property type="component" value="Unassembled WGS sequence"/>
</dbReference>
<feature type="transmembrane region" description="Helical" evidence="7">
    <location>
        <begin position="61"/>
        <end position="77"/>
    </location>
</feature>
<dbReference type="AlphaFoldDB" id="A0A542ZF08"/>
<dbReference type="GO" id="GO:0046872">
    <property type="term" value="F:metal ion binding"/>
    <property type="evidence" value="ECO:0007669"/>
    <property type="project" value="UniProtKB-KW"/>
</dbReference>
<evidence type="ECO:0000256" key="3">
    <source>
        <dbReference type="ARBA" id="ARBA00022801"/>
    </source>
</evidence>